<keyword evidence="12" id="KW-1185">Reference proteome</keyword>
<dbReference type="Gene3D" id="3.90.228.20">
    <property type="match status" value="1"/>
</dbReference>
<dbReference type="SUPFAM" id="SSF68923">
    <property type="entry name" value="PEP carboxykinase N-terminal domain"/>
    <property type="match status" value="1"/>
</dbReference>
<keyword evidence="10" id="KW-0963">Cytoplasm</keyword>
<dbReference type="InterPro" id="IPR008210">
    <property type="entry name" value="PEP_carboxykinase_N"/>
</dbReference>
<evidence type="ECO:0000256" key="10">
    <source>
        <dbReference type="HAMAP-Rule" id="MF_00453"/>
    </source>
</evidence>
<dbReference type="InterPro" id="IPR013035">
    <property type="entry name" value="PEP_carboxykinase_C"/>
</dbReference>
<dbReference type="InterPro" id="IPR001272">
    <property type="entry name" value="PEP_carboxykinase_ATP"/>
</dbReference>
<dbReference type="InterPro" id="IPR015994">
    <property type="entry name" value="PEPCK_ATP_CS"/>
</dbReference>
<dbReference type="PANTHER" id="PTHR30031">
    <property type="entry name" value="PHOSPHOENOLPYRUVATE CARBOXYKINASE ATP"/>
    <property type="match status" value="1"/>
</dbReference>
<dbReference type="CDD" id="cd00484">
    <property type="entry name" value="PEPCK_ATP"/>
    <property type="match status" value="1"/>
</dbReference>
<dbReference type="SUPFAM" id="SSF53795">
    <property type="entry name" value="PEP carboxykinase-like"/>
    <property type="match status" value="1"/>
</dbReference>
<dbReference type="GO" id="GO:0004612">
    <property type="term" value="F:phosphoenolpyruvate carboxykinase (ATP) activity"/>
    <property type="evidence" value="ECO:0007669"/>
    <property type="project" value="UniProtKB-UniRule"/>
</dbReference>
<dbReference type="FunFam" id="2.170.8.10:FF:000001">
    <property type="entry name" value="Phosphoenolpyruvate carboxykinase (ATP)"/>
    <property type="match status" value="1"/>
</dbReference>
<dbReference type="PIRSF" id="PIRSF006294">
    <property type="entry name" value="PEP_crbxkin"/>
    <property type="match status" value="1"/>
</dbReference>
<evidence type="ECO:0000256" key="2">
    <source>
        <dbReference type="ARBA" id="ARBA00006052"/>
    </source>
</evidence>
<proteinExistence type="inferred from homology"/>
<keyword evidence="11" id="KW-0670">Pyruvate</keyword>
<evidence type="ECO:0000313" key="12">
    <source>
        <dbReference type="Proteomes" id="UP000315103"/>
    </source>
</evidence>
<keyword evidence="6 10" id="KW-0210">Decarboxylase</keyword>
<keyword evidence="11" id="KW-0418">Kinase</keyword>
<dbReference type="HAMAP" id="MF_00453">
    <property type="entry name" value="PEPCK_ATP"/>
    <property type="match status" value="1"/>
</dbReference>
<gene>
    <name evidence="10 11" type="primary">pckA</name>
    <name evidence="11" type="ORF">FO441_05725</name>
</gene>
<keyword evidence="11" id="KW-0808">Transferase</keyword>
<comment type="catalytic activity">
    <reaction evidence="9 10">
        <text>oxaloacetate + ATP = phosphoenolpyruvate + ADP + CO2</text>
        <dbReference type="Rhea" id="RHEA:18617"/>
        <dbReference type="ChEBI" id="CHEBI:16452"/>
        <dbReference type="ChEBI" id="CHEBI:16526"/>
        <dbReference type="ChEBI" id="CHEBI:30616"/>
        <dbReference type="ChEBI" id="CHEBI:58702"/>
        <dbReference type="ChEBI" id="CHEBI:456216"/>
        <dbReference type="EC" id="4.1.1.49"/>
    </reaction>
</comment>
<feature type="binding site" evidence="10">
    <location>
        <position position="322"/>
    </location>
    <ligand>
        <name>substrate</name>
    </ligand>
</feature>
<dbReference type="NCBIfam" id="TIGR00224">
    <property type="entry name" value="pckA"/>
    <property type="match status" value="1"/>
</dbReference>
<comment type="cofactor">
    <cofactor evidence="10">
        <name>Mn(2+)</name>
        <dbReference type="ChEBI" id="CHEBI:29035"/>
    </cofactor>
    <text evidence="10">Binds 1 Mn(2+) ion per subunit.</text>
</comment>
<feature type="binding site" evidence="10">
    <location>
        <position position="447"/>
    </location>
    <ligand>
        <name>ATP</name>
        <dbReference type="ChEBI" id="CHEBI:30616"/>
    </ligand>
</feature>
<comment type="function">
    <text evidence="10">Involved in the gluconeogenesis. Catalyzes the conversion of oxaloacetate (OAA) to phosphoenolpyruvate (PEP) through direct phosphoryl transfer between the nucleoside triphosphate and OAA.</text>
</comment>
<name>A0A558AZR8_9STAP</name>
<keyword evidence="10" id="KW-0479">Metal-binding</keyword>
<feature type="binding site" evidence="10">
    <location>
        <position position="221"/>
    </location>
    <ligand>
        <name>Mn(2+)</name>
        <dbReference type="ChEBI" id="CHEBI:29035"/>
    </ligand>
</feature>
<comment type="caution">
    <text evidence="11">The sequence shown here is derived from an EMBL/GenBank/DDBJ whole genome shotgun (WGS) entry which is preliminary data.</text>
</comment>
<accession>A0A558AZR8</accession>
<feature type="binding site" evidence="10">
    <location>
        <position position="196"/>
    </location>
    <ligand>
        <name>substrate</name>
    </ligand>
</feature>
<protein>
    <recommendedName>
        <fullName evidence="3 10">Phosphoenolpyruvate carboxykinase (ATP)</fullName>
        <shortName evidence="10">PCK</shortName>
        <shortName evidence="10">PEP carboxykinase</shortName>
        <shortName evidence="10">PEPCK</shortName>
        <ecNumber evidence="3 10">4.1.1.49</ecNumber>
    </recommendedName>
</protein>
<evidence type="ECO:0000256" key="7">
    <source>
        <dbReference type="ARBA" id="ARBA00022840"/>
    </source>
</evidence>
<dbReference type="UniPathway" id="UPA00138"/>
<keyword evidence="5 10" id="KW-0547">Nucleotide-binding</keyword>
<feature type="binding site" evidence="10">
    <location>
        <position position="258"/>
    </location>
    <ligand>
        <name>Mn(2+)</name>
        <dbReference type="ChEBI" id="CHEBI:29035"/>
    </ligand>
</feature>
<keyword evidence="8 10" id="KW-0456">Lyase</keyword>
<feature type="binding site" evidence="10">
    <location>
        <position position="202"/>
    </location>
    <ligand>
        <name>Mn(2+)</name>
        <dbReference type="ChEBI" id="CHEBI:29035"/>
    </ligand>
</feature>
<dbReference type="GO" id="GO:0046872">
    <property type="term" value="F:metal ion binding"/>
    <property type="evidence" value="ECO:0007669"/>
    <property type="project" value="UniProtKB-KW"/>
</dbReference>
<keyword evidence="4 10" id="KW-0312">Gluconeogenesis</keyword>
<dbReference type="NCBIfam" id="NF006821">
    <property type="entry name" value="PRK09344.1-3"/>
    <property type="match status" value="1"/>
</dbReference>
<evidence type="ECO:0000256" key="4">
    <source>
        <dbReference type="ARBA" id="ARBA00022432"/>
    </source>
</evidence>
<dbReference type="AlphaFoldDB" id="A0A558AZR8"/>
<evidence type="ECO:0000256" key="8">
    <source>
        <dbReference type="ARBA" id="ARBA00023239"/>
    </source>
</evidence>
<dbReference type="PROSITE" id="PS00532">
    <property type="entry name" value="PEPCK_ATP"/>
    <property type="match status" value="1"/>
</dbReference>
<evidence type="ECO:0000256" key="5">
    <source>
        <dbReference type="ARBA" id="ARBA00022741"/>
    </source>
</evidence>
<evidence type="ECO:0000256" key="3">
    <source>
        <dbReference type="ARBA" id="ARBA00012363"/>
    </source>
</evidence>
<dbReference type="EC" id="4.1.1.49" evidence="3 10"/>
<dbReference type="GO" id="GO:0005829">
    <property type="term" value="C:cytosol"/>
    <property type="evidence" value="ECO:0007669"/>
    <property type="project" value="TreeGrafter"/>
</dbReference>
<feature type="binding site" evidence="10">
    <location>
        <position position="322"/>
    </location>
    <ligand>
        <name>ATP</name>
        <dbReference type="ChEBI" id="CHEBI:30616"/>
    </ligand>
</feature>
<evidence type="ECO:0000256" key="6">
    <source>
        <dbReference type="ARBA" id="ARBA00022793"/>
    </source>
</evidence>
<comment type="pathway">
    <text evidence="1 10">Carbohydrate biosynthesis; gluconeogenesis.</text>
</comment>
<dbReference type="NCBIfam" id="NF006820">
    <property type="entry name" value="PRK09344.1-2"/>
    <property type="match status" value="1"/>
</dbReference>
<keyword evidence="10" id="KW-0464">Manganese</keyword>
<organism evidence="11 12">
    <name type="scientific">Salinicoccus cyprini</name>
    <dbReference type="NCBI Taxonomy" id="2493691"/>
    <lineage>
        <taxon>Bacteria</taxon>
        <taxon>Bacillati</taxon>
        <taxon>Bacillota</taxon>
        <taxon>Bacilli</taxon>
        <taxon>Bacillales</taxon>
        <taxon>Staphylococcaceae</taxon>
        <taxon>Salinicoccus</taxon>
    </lineage>
</organism>
<comment type="similarity">
    <text evidence="2 10">Belongs to the phosphoenolpyruvate carboxykinase (ATP) family.</text>
</comment>
<keyword evidence="7 10" id="KW-0067">ATP-binding</keyword>
<feature type="binding site" evidence="10">
    <location>
        <position position="286"/>
    </location>
    <ligand>
        <name>ATP</name>
        <dbReference type="ChEBI" id="CHEBI:30616"/>
    </ligand>
</feature>
<evidence type="ECO:0000256" key="9">
    <source>
        <dbReference type="ARBA" id="ARBA00047371"/>
    </source>
</evidence>
<comment type="subcellular location">
    <subcellularLocation>
        <location evidence="10">Cytoplasm</location>
    </subcellularLocation>
</comment>
<dbReference type="GO" id="GO:0006094">
    <property type="term" value="P:gluconeogenesis"/>
    <property type="evidence" value="ECO:0007669"/>
    <property type="project" value="UniProtKB-UniRule"/>
</dbReference>
<reference evidence="11 12" key="1">
    <citation type="submission" date="2019-07" db="EMBL/GenBank/DDBJ databases">
        <title>Salinicoccus cyprini sp. nov., isolated from gastro-intestinal tract of mirror carp, Cyprinus carpio var. specularis, collected from Gobind Sagar Reservoir, Himachal Pradesh, India.</title>
        <authorList>
            <person name="Talwar C."/>
            <person name="Singh A.K."/>
            <person name="Lal R."/>
            <person name="Negi R.K."/>
        </authorList>
    </citation>
    <scope>NUCLEOTIDE SEQUENCE [LARGE SCALE GENOMIC DNA]</scope>
    <source>
        <strain evidence="11 12">CT19</strain>
    </source>
</reference>
<dbReference type="Gene3D" id="3.40.449.10">
    <property type="entry name" value="Phosphoenolpyruvate Carboxykinase, domain 1"/>
    <property type="match status" value="1"/>
</dbReference>
<dbReference type="EMBL" id="VMSJ01000001">
    <property type="protein sequence ID" value="TVT29779.1"/>
    <property type="molecule type" value="Genomic_DNA"/>
</dbReference>
<dbReference type="OrthoDB" id="9806325at2"/>
<feature type="binding site" evidence="10">
    <location>
        <position position="59"/>
    </location>
    <ligand>
        <name>substrate</name>
    </ligand>
</feature>
<dbReference type="GO" id="GO:0016301">
    <property type="term" value="F:kinase activity"/>
    <property type="evidence" value="ECO:0007669"/>
    <property type="project" value="UniProtKB-KW"/>
</dbReference>
<dbReference type="PANTHER" id="PTHR30031:SF0">
    <property type="entry name" value="PHOSPHOENOLPYRUVATE CARBOXYKINASE (ATP)"/>
    <property type="match status" value="1"/>
</dbReference>
<feature type="binding site" evidence="10">
    <location>
        <position position="202"/>
    </location>
    <ligand>
        <name>ATP</name>
        <dbReference type="ChEBI" id="CHEBI:30616"/>
    </ligand>
</feature>
<sequence length="531" mass="58400">MGAKIMTNHSELIQNLVSKESSHFQLSVSQLVEKSLKRKEGKLTETGALRAETGKYTGRSPKDRFIVKDAVSENKVDWGEVNQPISQEVFDNLFEKVIDHLGSKEEIFVFNGYAGADEKTRLNLSVVNEFSWHNMFARTMFIRPETKEEALDIESQFTIVSAPTFKADPSTDGTGSEAFIIVSLEKGIILIGGTEYAGEMKKSIFSIMNYLLPEQGVMSMHCSANVGENKDVALFFGLSGTGKTTLSADSQRELIGDDEHGWNEDGVFNIEGGCYAKTINLSPEKEPEIFKAIKFGSVLENVVMDEAGVPDYDDGSLTENTRAAYPIDHIDNARIPSVAGHPTTIIFLTADAFGVLPPISKLTKEQAMYHFLSGFTSKLAGTERGITSPQPVFSTCFGSPFLPLHATTYANMLGDLIDEHGVDVYLVNTGWSGGEYGVGKRMDLKYTRSMVRRAISGELALNAFEEDSVFGLSIPAFVTGVPKEILNPRNTWVSEEAYDEKAHKLKESFIENFKKFGAESEGIAETGGFKL</sequence>
<evidence type="ECO:0000256" key="1">
    <source>
        <dbReference type="ARBA" id="ARBA00004742"/>
    </source>
</evidence>
<feature type="binding site" evidence="10">
    <location>
        <position position="221"/>
    </location>
    <ligand>
        <name>ATP</name>
        <dbReference type="ChEBI" id="CHEBI:30616"/>
    </ligand>
</feature>
<dbReference type="Pfam" id="PF01293">
    <property type="entry name" value="PEPCK_ATP"/>
    <property type="match status" value="1"/>
</dbReference>
<feature type="binding site" evidence="10">
    <location>
        <position position="202"/>
    </location>
    <ligand>
        <name>substrate</name>
    </ligand>
</feature>
<dbReference type="Proteomes" id="UP000315103">
    <property type="component" value="Unassembled WGS sequence"/>
</dbReference>
<dbReference type="Gene3D" id="2.170.8.10">
    <property type="entry name" value="Phosphoenolpyruvate Carboxykinase, domain 2"/>
    <property type="match status" value="1"/>
</dbReference>
<comment type="caution">
    <text evidence="10">Lacks conserved residue(s) required for the propagation of feature annotation.</text>
</comment>
<evidence type="ECO:0000313" key="11">
    <source>
        <dbReference type="EMBL" id="TVT29779.1"/>
    </source>
</evidence>
<feature type="binding site" evidence="10">
    <location>
        <begin position="237"/>
        <end position="245"/>
    </location>
    <ligand>
        <name>ATP</name>
        <dbReference type="ChEBI" id="CHEBI:30616"/>
    </ligand>
</feature>
<dbReference type="GO" id="GO:0005524">
    <property type="term" value="F:ATP binding"/>
    <property type="evidence" value="ECO:0007669"/>
    <property type="project" value="UniProtKB-UniRule"/>
</dbReference>